<reference evidence="4" key="1">
    <citation type="journal article" date="2019" name="Int. J. Syst. Evol. Microbiol.">
        <title>The Global Catalogue of Microorganisms (GCM) 10K type strain sequencing project: providing services to taxonomists for standard genome sequencing and annotation.</title>
        <authorList>
            <consortium name="The Broad Institute Genomics Platform"/>
            <consortium name="The Broad Institute Genome Sequencing Center for Infectious Disease"/>
            <person name="Wu L."/>
            <person name="Ma J."/>
        </authorList>
    </citation>
    <scope>NUCLEOTIDE SEQUENCE [LARGE SCALE GENOMIC DNA]</scope>
    <source>
        <strain evidence="4">JCM 18054</strain>
    </source>
</reference>
<feature type="domain" description="DUF11" evidence="2">
    <location>
        <begin position="241"/>
        <end position="347"/>
    </location>
</feature>
<name>A0ABP9R0H9_9PSEU</name>
<evidence type="ECO:0000313" key="4">
    <source>
        <dbReference type="Proteomes" id="UP001500192"/>
    </source>
</evidence>
<comment type="caution">
    <text evidence="3">The sequence shown here is derived from an EMBL/GenBank/DDBJ whole genome shotgun (WGS) entry which is preliminary data.</text>
</comment>
<dbReference type="InterPro" id="IPR047589">
    <property type="entry name" value="DUF11_rpt"/>
</dbReference>
<keyword evidence="4" id="KW-1185">Reference proteome</keyword>
<feature type="chain" id="PRO_5045083560" description="DUF11 domain-containing protein" evidence="1">
    <location>
        <begin position="20"/>
        <end position="366"/>
    </location>
</feature>
<dbReference type="InterPro" id="IPR001434">
    <property type="entry name" value="OmcB-like_DUF11"/>
</dbReference>
<evidence type="ECO:0000313" key="3">
    <source>
        <dbReference type="EMBL" id="GAA5170052.1"/>
    </source>
</evidence>
<gene>
    <name evidence="3" type="ORF">GCM10023214_48070</name>
</gene>
<proteinExistence type="predicted"/>
<keyword evidence="1" id="KW-0732">Signal</keyword>
<sequence length="366" mass="38542">MRSRLVVCLLAAVVTMVSACGTEAGHGVDLNSAEAGWGPDRPTYTEAERPAGAVLNSVVDNPRHGDERSFVMVRPTGKPAAAEYGLVQIQPRTEYEAWIYFRNDARSAEAASRNTRMAVTLPSAVMGRERLNATITSANASPPRVWKGVVLATSPDDGVAVRIVPGSAWLYRDDATTGTALPVDELFSMQGTPIGCGQPDGLLPGGDGCAGYVTFRFFADQPNFTVDQWVAPSGSGAWSASATAAQGEAVDFKIRYQNTGTTEQNDVAVRSELPAGLAYVPGSTKIANSASDGQWRPIESDDLSANGINVGSYAPDAVMSLMFTATVDAEAARLPCETGSLAGTVAVVTKNGTKRSTSTIQVERRC</sequence>
<dbReference type="PROSITE" id="PS51257">
    <property type="entry name" value="PROKAR_LIPOPROTEIN"/>
    <property type="match status" value="1"/>
</dbReference>
<feature type="signal peptide" evidence="1">
    <location>
        <begin position="1"/>
        <end position="19"/>
    </location>
</feature>
<protein>
    <recommendedName>
        <fullName evidence="2">DUF11 domain-containing protein</fullName>
    </recommendedName>
</protein>
<dbReference type="Proteomes" id="UP001500192">
    <property type="component" value="Unassembled WGS sequence"/>
</dbReference>
<dbReference type="NCBIfam" id="TIGR01451">
    <property type="entry name" value="B_ant_repeat"/>
    <property type="match status" value="1"/>
</dbReference>
<evidence type="ECO:0000259" key="2">
    <source>
        <dbReference type="Pfam" id="PF01345"/>
    </source>
</evidence>
<dbReference type="EMBL" id="BAABIB010000089">
    <property type="protein sequence ID" value="GAA5170052.1"/>
    <property type="molecule type" value="Genomic_DNA"/>
</dbReference>
<evidence type="ECO:0000256" key="1">
    <source>
        <dbReference type="SAM" id="SignalP"/>
    </source>
</evidence>
<accession>A0ABP9R0H9</accession>
<dbReference type="Pfam" id="PF01345">
    <property type="entry name" value="DUF11"/>
    <property type="match status" value="1"/>
</dbReference>
<organism evidence="3 4">
    <name type="scientific">Amycolatopsis dongchuanensis</name>
    <dbReference type="NCBI Taxonomy" id="1070866"/>
    <lineage>
        <taxon>Bacteria</taxon>
        <taxon>Bacillati</taxon>
        <taxon>Actinomycetota</taxon>
        <taxon>Actinomycetes</taxon>
        <taxon>Pseudonocardiales</taxon>
        <taxon>Pseudonocardiaceae</taxon>
        <taxon>Amycolatopsis</taxon>
    </lineage>
</organism>